<keyword evidence="2" id="KW-1185">Reference proteome</keyword>
<evidence type="ECO:0000313" key="2">
    <source>
        <dbReference type="Proteomes" id="UP001333110"/>
    </source>
</evidence>
<organism evidence="1 2">
    <name type="scientific">Mycteria americana</name>
    <name type="common">Wood stork</name>
    <dbReference type="NCBI Taxonomy" id="33587"/>
    <lineage>
        <taxon>Eukaryota</taxon>
        <taxon>Metazoa</taxon>
        <taxon>Chordata</taxon>
        <taxon>Craniata</taxon>
        <taxon>Vertebrata</taxon>
        <taxon>Euteleostomi</taxon>
        <taxon>Archelosauria</taxon>
        <taxon>Archosauria</taxon>
        <taxon>Dinosauria</taxon>
        <taxon>Saurischia</taxon>
        <taxon>Theropoda</taxon>
        <taxon>Coelurosauria</taxon>
        <taxon>Aves</taxon>
        <taxon>Neognathae</taxon>
        <taxon>Neoaves</taxon>
        <taxon>Aequornithes</taxon>
        <taxon>Ciconiiformes</taxon>
        <taxon>Ciconiidae</taxon>
        <taxon>Mycteria</taxon>
    </lineage>
</organism>
<dbReference type="Proteomes" id="UP001333110">
    <property type="component" value="Unassembled WGS sequence"/>
</dbReference>
<proteinExistence type="predicted"/>
<comment type="caution">
    <text evidence="1">The sequence shown here is derived from an EMBL/GenBank/DDBJ whole genome shotgun (WGS) entry which is preliminary data.</text>
</comment>
<dbReference type="AlphaFoldDB" id="A0AAN7NZI8"/>
<accession>A0AAN7NZI8</accession>
<name>A0AAN7NZI8_MYCAM</name>
<sequence>MILEVFSNLNDSMILYESLQTQANTFYCESGQTLEQTAQRGCGVSILADIQNPTRHTSEQPALADPALSGEAEEFMYNVQDQTSVQKSQRPVQIVLGLHGKVLVVGGYRGGFCEKLLEASPMSDRANAGWLQDGPTTGQGRANQ</sequence>
<gene>
    <name evidence="1" type="ORF">QYF61_019465</name>
</gene>
<reference evidence="1 2" key="1">
    <citation type="journal article" date="2023" name="J. Hered.">
        <title>Chromosome-level genome of the wood stork (Mycteria americana) provides insight into avian chromosome evolution.</title>
        <authorList>
            <person name="Flamio R. Jr."/>
            <person name="Ramstad K.M."/>
        </authorList>
    </citation>
    <scope>NUCLEOTIDE SEQUENCE [LARGE SCALE GENOMIC DNA]</scope>
    <source>
        <strain evidence="1">JAX WOST 10</strain>
    </source>
</reference>
<protein>
    <submittedName>
        <fullName evidence="1">Uncharacterized protein</fullName>
    </submittedName>
</protein>
<dbReference type="EMBL" id="JAUNZN010000003">
    <property type="protein sequence ID" value="KAK4824797.1"/>
    <property type="molecule type" value="Genomic_DNA"/>
</dbReference>
<evidence type="ECO:0000313" key="1">
    <source>
        <dbReference type="EMBL" id="KAK4824797.1"/>
    </source>
</evidence>